<name>A0AAP0X6P4_LIQFO</name>
<dbReference type="Pfam" id="PF25019">
    <property type="entry name" value="LRR_R13L1-DRL21"/>
    <property type="match status" value="2"/>
</dbReference>
<evidence type="ECO:0000259" key="6">
    <source>
        <dbReference type="Pfam" id="PF00931"/>
    </source>
</evidence>
<evidence type="ECO:0000256" key="2">
    <source>
        <dbReference type="ARBA" id="ARBA00022737"/>
    </source>
</evidence>
<keyword evidence="2" id="KW-0677">Repeat</keyword>
<dbReference type="Gene3D" id="1.20.5.4130">
    <property type="match status" value="1"/>
</dbReference>
<dbReference type="FunFam" id="1.10.10.10:FF:000322">
    <property type="entry name" value="Probable disease resistance protein At1g63360"/>
    <property type="match status" value="1"/>
</dbReference>
<dbReference type="SUPFAM" id="SSF52058">
    <property type="entry name" value="L domain-like"/>
    <property type="match status" value="1"/>
</dbReference>
<dbReference type="AlphaFoldDB" id="A0AAP0X6P4"/>
<dbReference type="Gene3D" id="1.10.10.10">
    <property type="entry name" value="Winged helix-like DNA-binding domain superfamily/Winged helix DNA-binding domain"/>
    <property type="match status" value="1"/>
</dbReference>
<evidence type="ECO:0000256" key="3">
    <source>
        <dbReference type="ARBA" id="ARBA00022741"/>
    </source>
</evidence>
<evidence type="ECO:0000256" key="4">
    <source>
        <dbReference type="ARBA" id="ARBA00022821"/>
    </source>
</evidence>
<accession>A0AAP0X6P4</accession>
<feature type="domain" description="R13L1/DRL21-like LRR repeat region" evidence="10">
    <location>
        <begin position="1121"/>
        <end position="1185"/>
    </location>
</feature>
<keyword evidence="4" id="KW-0611">Plant defense</keyword>
<dbReference type="InterPro" id="IPR002182">
    <property type="entry name" value="NB-ARC"/>
</dbReference>
<evidence type="ECO:0000259" key="9">
    <source>
        <dbReference type="Pfam" id="PF23598"/>
    </source>
</evidence>
<dbReference type="Gene3D" id="3.40.50.300">
    <property type="entry name" value="P-loop containing nucleotide triphosphate hydrolases"/>
    <property type="match status" value="1"/>
</dbReference>
<dbReference type="SUPFAM" id="SSF52047">
    <property type="entry name" value="RNI-like"/>
    <property type="match status" value="1"/>
</dbReference>
<dbReference type="Pfam" id="PF00931">
    <property type="entry name" value="NB-ARC"/>
    <property type="match status" value="1"/>
</dbReference>
<dbReference type="InterPro" id="IPR058922">
    <property type="entry name" value="WHD_DRP"/>
</dbReference>
<evidence type="ECO:0000313" key="12">
    <source>
        <dbReference type="Proteomes" id="UP001415857"/>
    </source>
</evidence>
<dbReference type="Proteomes" id="UP001415857">
    <property type="component" value="Unassembled WGS sequence"/>
</dbReference>
<keyword evidence="5" id="KW-0067">ATP-binding</keyword>
<dbReference type="GO" id="GO:0006952">
    <property type="term" value="P:defense response"/>
    <property type="evidence" value="ECO:0007669"/>
    <property type="project" value="UniProtKB-KW"/>
</dbReference>
<dbReference type="InterPro" id="IPR027417">
    <property type="entry name" value="P-loop_NTPase"/>
</dbReference>
<dbReference type="PANTHER" id="PTHR36766:SF59">
    <property type="entry name" value="DISEASE RESISTANCE PROTEIN RGA2-LIKE"/>
    <property type="match status" value="1"/>
</dbReference>
<dbReference type="Pfam" id="PF23559">
    <property type="entry name" value="WHD_DRP"/>
    <property type="match status" value="1"/>
</dbReference>
<dbReference type="InterPro" id="IPR041118">
    <property type="entry name" value="Rx_N"/>
</dbReference>
<dbReference type="InterPro" id="IPR036388">
    <property type="entry name" value="WH-like_DNA-bd_sf"/>
</dbReference>
<dbReference type="GO" id="GO:0005524">
    <property type="term" value="F:ATP binding"/>
    <property type="evidence" value="ECO:0007669"/>
    <property type="project" value="UniProtKB-KW"/>
</dbReference>
<evidence type="ECO:0000256" key="5">
    <source>
        <dbReference type="ARBA" id="ARBA00022840"/>
    </source>
</evidence>
<evidence type="ECO:0000259" key="7">
    <source>
        <dbReference type="Pfam" id="PF18052"/>
    </source>
</evidence>
<dbReference type="Pfam" id="PF18052">
    <property type="entry name" value="Rx_N"/>
    <property type="match status" value="1"/>
</dbReference>
<feature type="domain" description="Disease resistance N-terminal" evidence="7">
    <location>
        <begin position="43"/>
        <end position="125"/>
    </location>
</feature>
<keyword evidence="1" id="KW-0433">Leucine-rich repeat</keyword>
<feature type="domain" description="R13L1/DRL21-like LRR repeat region" evidence="10">
    <location>
        <begin position="718"/>
        <end position="869"/>
    </location>
</feature>
<dbReference type="GO" id="GO:0051707">
    <property type="term" value="P:response to other organism"/>
    <property type="evidence" value="ECO:0007669"/>
    <property type="project" value="UniProtKB-ARBA"/>
</dbReference>
<protein>
    <submittedName>
        <fullName evidence="11">Uncharacterized protein</fullName>
    </submittedName>
</protein>
<feature type="domain" description="Disease resistance protein winged helix" evidence="8">
    <location>
        <begin position="448"/>
        <end position="520"/>
    </location>
</feature>
<dbReference type="PANTHER" id="PTHR36766">
    <property type="entry name" value="PLANT BROAD-SPECTRUM MILDEW RESISTANCE PROTEIN RPW8"/>
    <property type="match status" value="1"/>
</dbReference>
<dbReference type="Gene3D" id="1.10.8.430">
    <property type="entry name" value="Helical domain of apoptotic protease-activating factors"/>
    <property type="match status" value="1"/>
</dbReference>
<keyword evidence="12" id="KW-1185">Reference proteome</keyword>
<feature type="domain" description="Disease resistance R13L4/SHOC-2-like LRR" evidence="9">
    <location>
        <begin position="584"/>
        <end position="672"/>
    </location>
</feature>
<reference evidence="11 12" key="1">
    <citation type="journal article" date="2024" name="Plant J.">
        <title>Genome sequences and population genomics reveal climatic adaptation and genomic divergence between two closely related sweetgum species.</title>
        <authorList>
            <person name="Xu W.Q."/>
            <person name="Ren C.Q."/>
            <person name="Zhang X.Y."/>
            <person name="Comes H.P."/>
            <person name="Liu X.H."/>
            <person name="Li Y.G."/>
            <person name="Kettle C.J."/>
            <person name="Jalonen R."/>
            <person name="Gaisberger H."/>
            <person name="Ma Y.Z."/>
            <person name="Qiu Y.X."/>
        </authorList>
    </citation>
    <scope>NUCLEOTIDE SEQUENCE [LARGE SCALE GENOMIC DNA]</scope>
    <source>
        <strain evidence="11">Hangzhou</strain>
    </source>
</reference>
<dbReference type="PRINTS" id="PR00364">
    <property type="entry name" value="DISEASERSIST"/>
</dbReference>
<dbReference type="GO" id="GO:0043531">
    <property type="term" value="F:ADP binding"/>
    <property type="evidence" value="ECO:0007669"/>
    <property type="project" value="InterPro"/>
</dbReference>
<dbReference type="InterPro" id="IPR056789">
    <property type="entry name" value="LRR_R13L1-DRL21"/>
</dbReference>
<sequence length="1229" mass="137762">MTPTLFCPVSLTCDRSKNQKFISSSFLLEATAVVIEAPMADIVLSPLLQVIFDRLASPVLQKLGDSWDLKDNFQKLQGLLPIIQALLEDAEEQQVRNKAVRMWLSKLKDAADDAEDVLDELAVKGVLEDSGALELLLFGEDELRKMLQRLEMTAVEGLQLHLREGARVDSPIDKRETSSFVIESEVYGREEDKEKIVMLLSCETTQGGNVSFIPIIGMGGLGKTTLAQLAYNDARVNQRFDVKFWIFVSDHFDAKKIMKSAIESATNSTCDFLELDVLQSKLWGLLHKKRYLLVLDDLWNEDQDEWDKLRPFFRSGVDGSKIIVTTRSKKVGLLIDGPTFPYYLKGLPEDDCWNLFKKRAFYQGEEEEYPNLFPIGKSIVKKCGGVPLAAKTLGSLMRFKREEREWLFVQNSELWNLDACQSGLIPALGLSYFHLPPHLKRCFVFCAIFPKYYDIKKEKLIHLWMAEGLILSAEGGKPPEDIGNDYFNDLLWMSFFQDVDSCNDGGITGYRMHDIIHDLARSVAGKGSLILEHGLPASSLASTRRSSVVSDFKTSTIPEALYEAKHLRTLLLFPGGGFVETPHKLFSSFKYLRVLDLNGCGLIRLDESIGGLRCLRYIDLSYTHVKSLPDTIYDLCRLQTLNLFNCYNLVALPDIRKLKSLRHLIITGCEALTGMLPYIPFTERQMLTYVSHFEASFHHPLHTLPLFIVGGLLDLVLLGRLNLQGELKITQLENVRSADAAKKAKLVKKESLESLGLYWGNNYHGLDLYPLVEANIARFSSGPSKGQLHSSRPSRGCELDATLGEEVIKCLQPHQNLKQLFVNGYPGIRFPYWTLPNLIGVDLINFKNCEHLPVLGNLQSLKTLSLSGMAAVMRIGMEFYGGGTQRPFPSLKELVLEGFPNLEEWLSADDEYAFPRLRKVIVNKCPRLTAMPLFRSLQHLELRDCNPMILKSIENLKYLLILAIEKVPELYSLSGRLLARNSLLTSLEIISCPNLCSLPSELGNLTSLKSLIIRWCEELSSLPQDLQNLKALESLEISDCHSMVSLPNHGIGSLSSLRTLSIENCSNLVSLSTSFQHLTSLECLTIMYCPSLGSLPEGVQHLSALRSLSLLSCPELLSLPEGLQYVTTLQSLEIRSCPGLTVLPEWVENLASLRSLSISDCYNLKCLPKGLKVLSALQHLSIQDCPELQERCKQESGEDWLNIVHIPHIHIGSPEYRQSTAASSSSGGN</sequence>
<dbReference type="SUPFAM" id="SSF52540">
    <property type="entry name" value="P-loop containing nucleoside triphosphate hydrolases"/>
    <property type="match status" value="1"/>
</dbReference>
<dbReference type="FunFam" id="3.40.50.300:FF:001091">
    <property type="entry name" value="Probable disease resistance protein At1g61300"/>
    <property type="match status" value="1"/>
</dbReference>
<dbReference type="InterPro" id="IPR055414">
    <property type="entry name" value="LRR_R13L4/SHOC2-like"/>
</dbReference>
<comment type="caution">
    <text evidence="11">The sequence shown here is derived from an EMBL/GenBank/DDBJ whole genome shotgun (WGS) entry which is preliminary data.</text>
</comment>
<proteinExistence type="predicted"/>
<organism evidence="11 12">
    <name type="scientific">Liquidambar formosana</name>
    <name type="common">Formosan gum</name>
    <dbReference type="NCBI Taxonomy" id="63359"/>
    <lineage>
        <taxon>Eukaryota</taxon>
        <taxon>Viridiplantae</taxon>
        <taxon>Streptophyta</taxon>
        <taxon>Embryophyta</taxon>
        <taxon>Tracheophyta</taxon>
        <taxon>Spermatophyta</taxon>
        <taxon>Magnoliopsida</taxon>
        <taxon>eudicotyledons</taxon>
        <taxon>Gunneridae</taxon>
        <taxon>Pentapetalae</taxon>
        <taxon>Saxifragales</taxon>
        <taxon>Altingiaceae</taxon>
        <taxon>Liquidambar</taxon>
    </lineage>
</organism>
<evidence type="ECO:0000259" key="8">
    <source>
        <dbReference type="Pfam" id="PF23559"/>
    </source>
</evidence>
<evidence type="ECO:0000259" key="10">
    <source>
        <dbReference type="Pfam" id="PF25019"/>
    </source>
</evidence>
<dbReference type="InterPro" id="IPR032675">
    <property type="entry name" value="LRR_dom_sf"/>
</dbReference>
<gene>
    <name evidence="11" type="ORF">L1049_015643</name>
</gene>
<evidence type="ECO:0000256" key="1">
    <source>
        <dbReference type="ARBA" id="ARBA00022614"/>
    </source>
</evidence>
<keyword evidence="3" id="KW-0547">Nucleotide-binding</keyword>
<evidence type="ECO:0000313" key="11">
    <source>
        <dbReference type="EMBL" id="KAK9287230.1"/>
    </source>
</evidence>
<dbReference type="InterPro" id="IPR042197">
    <property type="entry name" value="Apaf_helical"/>
</dbReference>
<feature type="domain" description="NB-ARC" evidence="6">
    <location>
        <begin position="190"/>
        <end position="362"/>
    </location>
</feature>
<dbReference type="EMBL" id="JBBPBK010000004">
    <property type="protein sequence ID" value="KAK9287230.1"/>
    <property type="molecule type" value="Genomic_DNA"/>
</dbReference>
<dbReference type="Gene3D" id="3.80.10.10">
    <property type="entry name" value="Ribonuclease Inhibitor"/>
    <property type="match status" value="4"/>
</dbReference>
<dbReference type="Pfam" id="PF23598">
    <property type="entry name" value="LRR_14"/>
    <property type="match status" value="1"/>
</dbReference>